<dbReference type="Proteomes" id="UP000663881">
    <property type="component" value="Unassembled WGS sequence"/>
</dbReference>
<sequence length="82" mass="9269">VDIANILRWSFKNDDNQSWKILNGTFAQSANVIGSVFGISAVTINDILKIVISCRKHSFENIEQVEMMKDKMKQILIDAISL</sequence>
<protein>
    <submittedName>
        <fullName evidence="1">Uncharacterized protein</fullName>
    </submittedName>
</protein>
<evidence type="ECO:0000313" key="1">
    <source>
        <dbReference type="EMBL" id="CAF4451684.1"/>
    </source>
</evidence>
<proteinExistence type="predicted"/>
<evidence type="ECO:0000313" key="2">
    <source>
        <dbReference type="Proteomes" id="UP000663881"/>
    </source>
</evidence>
<reference evidence="1" key="1">
    <citation type="submission" date="2021-02" db="EMBL/GenBank/DDBJ databases">
        <authorList>
            <person name="Nowell W R."/>
        </authorList>
    </citation>
    <scope>NUCLEOTIDE SEQUENCE</scope>
</reference>
<dbReference type="EMBL" id="CAJOAY010035509">
    <property type="protein sequence ID" value="CAF4451684.1"/>
    <property type="molecule type" value="Genomic_DNA"/>
</dbReference>
<dbReference type="AlphaFoldDB" id="A0A820S827"/>
<gene>
    <name evidence="1" type="ORF">OKA104_LOCUS54197</name>
</gene>
<comment type="caution">
    <text evidence="1">The sequence shown here is derived from an EMBL/GenBank/DDBJ whole genome shotgun (WGS) entry which is preliminary data.</text>
</comment>
<organism evidence="1 2">
    <name type="scientific">Adineta steineri</name>
    <dbReference type="NCBI Taxonomy" id="433720"/>
    <lineage>
        <taxon>Eukaryota</taxon>
        <taxon>Metazoa</taxon>
        <taxon>Spiralia</taxon>
        <taxon>Gnathifera</taxon>
        <taxon>Rotifera</taxon>
        <taxon>Eurotatoria</taxon>
        <taxon>Bdelloidea</taxon>
        <taxon>Adinetida</taxon>
        <taxon>Adinetidae</taxon>
        <taxon>Adineta</taxon>
    </lineage>
</organism>
<accession>A0A820S827</accession>
<feature type="non-terminal residue" evidence="1">
    <location>
        <position position="1"/>
    </location>
</feature>
<name>A0A820S827_9BILA</name>